<reference evidence="3" key="1">
    <citation type="submission" date="2025-08" db="UniProtKB">
        <authorList>
            <consortium name="RefSeq"/>
        </authorList>
    </citation>
    <scope>IDENTIFICATION</scope>
</reference>
<evidence type="ECO:0000313" key="2">
    <source>
        <dbReference type="Proteomes" id="UP001652625"/>
    </source>
</evidence>
<accession>A0ABM4BVC3</accession>
<proteinExistence type="predicted"/>
<keyword evidence="2" id="KW-1185">Reference proteome</keyword>
<evidence type="ECO:0000313" key="3">
    <source>
        <dbReference type="RefSeq" id="XP_065653116.1"/>
    </source>
</evidence>
<feature type="domain" description="TTF-type" evidence="1">
    <location>
        <begin position="177"/>
        <end position="263"/>
    </location>
</feature>
<evidence type="ECO:0000259" key="1">
    <source>
        <dbReference type="SMART" id="SM00597"/>
    </source>
</evidence>
<protein>
    <submittedName>
        <fullName evidence="3">Zinc finger MYM-type protein 5-like</fullName>
    </submittedName>
</protein>
<name>A0ABM4BVC3_HYDVU</name>
<dbReference type="Proteomes" id="UP001652625">
    <property type="component" value="Chromosome 05"/>
</dbReference>
<dbReference type="PANTHER" id="PTHR45749">
    <property type="match status" value="1"/>
</dbReference>
<dbReference type="PANTHER" id="PTHR45749:SF21">
    <property type="entry name" value="DUF4371 DOMAIN-CONTAINING PROTEIN"/>
    <property type="match status" value="1"/>
</dbReference>
<dbReference type="SMART" id="SM00597">
    <property type="entry name" value="ZnF_TTF"/>
    <property type="match status" value="1"/>
</dbReference>
<dbReference type="GeneID" id="136080423"/>
<dbReference type="InterPro" id="IPR006580">
    <property type="entry name" value="Znf_TTF"/>
</dbReference>
<dbReference type="RefSeq" id="XP_065653116.1">
    <property type="nucleotide sequence ID" value="XM_065797044.1"/>
</dbReference>
<gene>
    <name evidence="3" type="primary">LOC136080423</name>
</gene>
<organism evidence="2 3">
    <name type="scientific">Hydra vulgaris</name>
    <name type="common">Hydra</name>
    <name type="synonym">Hydra attenuata</name>
    <dbReference type="NCBI Taxonomy" id="6087"/>
    <lineage>
        <taxon>Eukaryota</taxon>
        <taxon>Metazoa</taxon>
        <taxon>Cnidaria</taxon>
        <taxon>Hydrozoa</taxon>
        <taxon>Hydroidolina</taxon>
        <taxon>Anthoathecata</taxon>
        <taxon>Aplanulata</taxon>
        <taxon>Hydridae</taxon>
        <taxon>Hydra</taxon>
    </lineage>
</organism>
<sequence>MNRTKKLSGAEFKKKRKQRQESDEKLQNCFKKWLVTNLVEKQIISKNICIEVNDNSTDPTIDLSSDYHLELMKEEIFISQSQEEFCTTDSEPIREDGNAQLSGPAEMDKDELHSEISEIPVASKKNFQHRDQATWPKITNKTRSFLIEHGPEQDRREFFPNTLCDFDNRMRHFSSKWYEKIHPNGEKFVRTWLQYSNKKDSLFSFCCLLFSTTKYNNFSEIFKGFCDWKKLNSRIPEHENSNENQRCYSEWKTLEKNLKEGKTQDSDLQRVTSGEMKKWRDFLKVIVDAILFCVKNNLALRETTEDIDQQNSGIFLSFIELIRHYYPFVAEHIASVKAKKTTTSHFSPRNQNELIELLGQNVRNDILSNIKEAKYYSVLFDCTPDTSHKEQMT</sequence>